<evidence type="ECO:0000313" key="3">
    <source>
        <dbReference type="Proteomes" id="UP001151760"/>
    </source>
</evidence>
<feature type="region of interest" description="Disordered" evidence="1">
    <location>
        <begin position="55"/>
        <end position="105"/>
    </location>
</feature>
<reference evidence="2" key="2">
    <citation type="submission" date="2022-01" db="EMBL/GenBank/DDBJ databases">
        <authorList>
            <person name="Yamashiro T."/>
            <person name="Shiraishi A."/>
            <person name="Satake H."/>
            <person name="Nakayama K."/>
        </authorList>
    </citation>
    <scope>NUCLEOTIDE SEQUENCE</scope>
</reference>
<accession>A0ABQ5G1T4</accession>
<dbReference type="EMBL" id="BQNB010018001">
    <property type="protein sequence ID" value="GJT69586.1"/>
    <property type="molecule type" value="Genomic_DNA"/>
</dbReference>
<comment type="caution">
    <text evidence="2">The sequence shown here is derived from an EMBL/GenBank/DDBJ whole genome shotgun (WGS) entry which is preliminary data.</text>
</comment>
<evidence type="ECO:0000313" key="2">
    <source>
        <dbReference type="EMBL" id="GJT69586.1"/>
    </source>
</evidence>
<reference evidence="2" key="1">
    <citation type="journal article" date="2022" name="Int. J. Mol. Sci.">
        <title>Draft Genome of Tanacetum Coccineum: Genomic Comparison of Closely Related Tanacetum-Family Plants.</title>
        <authorList>
            <person name="Yamashiro T."/>
            <person name="Shiraishi A."/>
            <person name="Nakayama K."/>
            <person name="Satake H."/>
        </authorList>
    </citation>
    <scope>NUCLEOTIDE SEQUENCE</scope>
</reference>
<evidence type="ECO:0000256" key="1">
    <source>
        <dbReference type="SAM" id="MobiDB-lite"/>
    </source>
</evidence>
<proteinExistence type="predicted"/>
<dbReference type="Proteomes" id="UP001151760">
    <property type="component" value="Unassembled WGS sequence"/>
</dbReference>
<keyword evidence="3" id="KW-1185">Reference proteome</keyword>
<feature type="compositionally biased region" description="Polar residues" evidence="1">
    <location>
        <begin position="56"/>
        <end position="71"/>
    </location>
</feature>
<organism evidence="2 3">
    <name type="scientific">Tanacetum coccineum</name>
    <dbReference type="NCBI Taxonomy" id="301880"/>
    <lineage>
        <taxon>Eukaryota</taxon>
        <taxon>Viridiplantae</taxon>
        <taxon>Streptophyta</taxon>
        <taxon>Embryophyta</taxon>
        <taxon>Tracheophyta</taxon>
        <taxon>Spermatophyta</taxon>
        <taxon>Magnoliopsida</taxon>
        <taxon>eudicotyledons</taxon>
        <taxon>Gunneridae</taxon>
        <taxon>Pentapetalae</taxon>
        <taxon>asterids</taxon>
        <taxon>campanulids</taxon>
        <taxon>Asterales</taxon>
        <taxon>Asteraceae</taxon>
        <taxon>Asteroideae</taxon>
        <taxon>Anthemideae</taxon>
        <taxon>Anthemidinae</taxon>
        <taxon>Tanacetum</taxon>
    </lineage>
</organism>
<protein>
    <submittedName>
        <fullName evidence="2">Uncharacterized protein</fullName>
    </submittedName>
</protein>
<name>A0ABQ5G1T4_9ASTR</name>
<sequence length="168" mass="18543">MSIPLIRPSELLLVAVKSSPNLALMQQTLIESINIRHEEGTVIFNAVDQPEFLDANRNSSKLTPNTISKHSSSPREEDTSVQNTIPNPNPPLPIPSVDTPAPQDKWSQDKHIDLVNIIGYPGAGILTRAMAKELGWIDAMQDELNQFARNKVWTLVPAPYGKTIISSK</sequence>
<gene>
    <name evidence="2" type="ORF">Tco_1028872</name>
</gene>